<keyword evidence="1" id="KW-0614">Plasmid</keyword>
<dbReference type="EMBL" id="CP015602">
    <property type="protein sequence ID" value="ANF89340.1"/>
    <property type="molecule type" value="Genomic_DNA"/>
</dbReference>
<name>A0A172Z9Z9_9PSED</name>
<geneLocation type="plasmid" evidence="2">
    <name>pp27494_2</name>
</geneLocation>
<reference evidence="1 2" key="1">
    <citation type="submission" date="2016-05" db="EMBL/GenBank/DDBJ databases">
        <title>Complete genome sequence of Pseudomonas antarctica PAMC 27494.</title>
        <authorList>
            <person name="Lee J."/>
        </authorList>
    </citation>
    <scope>NUCLEOTIDE SEQUENCE [LARGE SCALE GENOMIC DNA]</scope>
    <source>
        <strain evidence="1 2">PAMC 27494</strain>
        <plasmid evidence="2">Plasmid pp27494_2</plasmid>
    </source>
</reference>
<gene>
    <name evidence="1" type="ORF">A7J50_6053</name>
</gene>
<dbReference type="PATRIC" id="fig|219572.3.peg.6213"/>
<protein>
    <submittedName>
        <fullName evidence="1">Uncharacterized protein</fullName>
    </submittedName>
</protein>
<evidence type="ECO:0000313" key="2">
    <source>
        <dbReference type="Proteomes" id="UP000077829"/>
    </source>
</evidence>
<sequence length="135" mass="15319">MTETPYRSRVPTAMGPWPHPAPMVRALGAGWMDAAQVQPWEDTDSRLRYVVYSPAYLGSLLVCRFDLFSPARWWHEGMQVGVSGVTLWRLAVSADQDFIELDSAPVATPPNADALAQLLHWWGWYRRHKGLDNPE</sequence>
<proteinExistence type="predicted"/>
<accession>A0A172Z9Z9</accession>
<dbReference type="Proteomes" id="UP000077829">
    <property type="component" value="Plasmid pP27494_2"/>
</dbReference>
<dbReference type="RefSeq" id="WP_156526342.1">
    <property type="nucleotide sequence ID" value="NZ_CP015602.1"/>
</dbReference>
<dbReference type="AlphaFoldDB" id="A0A172Z9Z9"/>
<dbReference type="KEGG" id="panr:A7J50_6053"/>
<organism evidence="1 2">
    <name type="scientific">Pseudomonas antarctica</name>
    <dbReference type="NCBI Taxonomy" id="219572"/>
    <lineage>
        <taxon>Bacteria</taxon>
        <taxon>Pseudomonadati</taxon>
        <taxon>Pseudomonadota</taxon>
        <taxon>Gammaproteobacteria</taxon>
        <taxon>Pseudomonadales</taxon>
        <taxon>Pseudomonadaceae</taxon>
        <taxon>Pseudomonas</taxon>
    </lineage>
</organism>
<evidence type="ECO:0000313" key="1">
    <source>
        <dbReference type="EMBL" id="ANF89340.1"/>
    </source>
</evidence>